<sequence length="156" mass="17700">MAITSIDMAVQTRKNFMLLMDELTIDDVNTIPHGFNNNIAWNFGHLVVSQQKLCYTLAGLPLKIDEQFLIKYQRGSKPEAFVCQEEIDQLKKLAFSLLVALAEDLKSKIFRNFTPTKLHYGIELLSIQDAVNYFPVHDALHLGFATAIKKAMKAKN</sequence>
<protein>
    <recommendedName>
        <fullName evidence="1">DinB-like domain-containing protein</fullName>
    </recommendedName>
</protein>
<dbReference type="SUPFAM" id="SSF109854">
    <property type="entry name" value="DinB/YfiT-like putative metalloenzymes"/>
    <property type="match status" value="1"/>
</dbReference>
<evidence type="ECO:0000259" key="1">
    <source>
        <dbReference type="Pfam" id="PF12867"/>
    </source>
</evidence>
<proteinExistence type="predicted"/>
<organism evidence="2 3">
    <name type="scientific">Olivibacter ginsenosidimutans</name>
    <dbReference type="NCBI Taxonomy" id="1176537"/>
    <lineage>
        <taxon>Bacteria</taxon>
        <taxon>Pseudomonadati</taxon>
        <taxon>Bacteroidota</taxon>
        <taxon>Sphingobacteriia</taxon>
        <taxon>Sphingobacteriales</taxon>
        <taxon>Sphingobacteriaceae</taxon>
        <taxon>Olivibacter</taxon>
    </lineage>
</organism>
<reference evidence="3" key="1">
    <citation type="journal article" date="2019" name="Int. J. Syst. Evol. Microbiol.">
        <title>The Global Catalogue of Microorganisms (GCM) 10K type strain sequencing project: providing services to taxonomists for standard genome sequencing and annotation.</title>
        <authorList>
            <consortium name="The Broad Institute Genomics Platform"/>
            <consortium name="The Broad Institute Genome Sequencing Center for Infectious Disease"/>
            <person name="Wu L."/>
            <person name="Ma J."/>
        </authorList>
    </citation>
    <scope>NUCLEOTIDE SEQUENCE [LARGE SCALE GENOMIC DNA]</scope>
    <source>
        <strain evidence="3">JCM 18200</strain>
    </source>
</reference>
<keyword evidence="3" id="KW-1185">Reference proteome</keyword>
<evidence type="ECO:0000313" key="3">
    <source>
        <dbReference type="Proteomes" id="UP001501411"/>
    </source>
</evidence>
<comment type="caution">
    <text evidence="2">The sequence shown here is derived from an EMBL/GenBank/DDBJ whole genome shotgun (WGS) entry which is preliminary data.</text>
</comment>
<dbReference type="InterPro" id="IPR034660">
    <property type="entry name" value="DinB/YfiT-like"/>
</dbReference>
<feature type="domain" description="DinB-like" evidence="1">
    <location>
        <begin position="10"/>
        <end position="144"/>
    </location>
</feature>
<gene>
    <name evidence="2" type="ORF">GCM10023231_05220</name>
</gene>
<dbReference type="Proteomes" id="UP001501411">
    <property type="component" value="Unassembled WGS sequence"/>
</dbReference>
<dbReference type="InterPro" id="IPR024775">
    <property type="entry name" value="DinB-like"/>
</dbReference>
<name>A0ABP9AGS4_9SPHI</name>
<dbReference type="Pfam" id="PF12867">
    <property type="entry name" value="DinB_2"/>
    <property type="match status" value="1"/>
</dbReference>
<dbReference type="Gene3D" id="1.20.120.450">
    <property type="entry name" value="dinb family like domain"/>
    <property type="match status" value="1"/>
</dbReference>
<dbReference type="EMBL" id="BAABIQ010000003">
    <property type="protein sequence ID" value="GAA4780933.1"/>
    <property type="molecule type" value="Genomic_DNA"/>
</dbReference>
<accession>A0ABP9AGS4</accession>
<evidence type="ECO:0000313" key="2">
    <source>
        <dbReference type="EMBL" id="GAA4780933.1"/>
    </source>
</evidence>